<name>A0A818LJU3_9BILA</name>
<dbReference type="EMBL" id="CAJNYD010004062">
    <property type="protein sequence ID" value="CAF3566987.1"/>
    <property type="molecule type" value="Genomic_DNA"/>
</dbReference>
<evidence type="ECO:0000313" key="1">
    <source>
        <dbReference type="EMBL" id="CAF3566987.1"/>
    </source>
</evidence>
<reference evidence="1" key="1">
    <citation type="submission" date="2021-02" db="EMBL/GenBank/DDBJ databases">
        <authorList>
            <person name="Nowell W R."/>
        </authorList>
    </citation>
    <scope>NUCLEOTIDE SEQUENCE</scope>
</reference>
<evidence type="ECO:0000313" key="2">
    <source>
        <dbReference type="Proteomes" id="UP000663833"/>
    </source>
</evidence>
<gene>
    <name evidence="1" type="ORF">LUA448_LOCUS28754</name>
</gene>
<organism evidence="1 2">
    <name type="scientific">Rotaria socialis</name>
    <dbReference type="NCBI Taxonomy" id="392032"/>
    <lineage>
        <taxon>Eukaryota</taxon>
        <taxon>Metazoa</taxon>
        <taxon>Spiralia</taxon>
        <taxon>Gnathifera</taxon>
        <taxon>Rotifera</taxon>
        <taxon>Eurotatoria</taxon>
        <taxon>Bdelloidea</taxon>
        <taxon>Philodinida</taxon>
        <taxon>Philodinidae</taxon>
        <taxon>Rotaria</taxon>
    </lineage>
</organism>
<accession>A0A818LJU3</accession>
<proteinExistence type="predicted"/>
<protein>
    <submittedName>
        <fullName evidence="1">Uncharacterized protein</fullName>
    </submittedName>
</protein>
<dbReference type="AlphaFoldDB" id="A0A818LJU3"/>
<comment type="caution">
    <text evidence="1">The sequence shown here is derived from an EMBL/GenBank/DDBJ whole genome shotgun (WGS) entry which is preliminary data.</text>
</comment>
<sequence>MTLTDSLPPLLMGIFGLMTLRNSRQFPVQPSSSDNGIIQLSSKDRQLPIMLLIEIVISLVFSTVGSIPPRFCLRTCIHTNFDTFIFEFHRFKAFS</sequence>
<dbReference type="Proteomes" id="UP000663833">
    <property type="component" value="Unassembled WGS sequence"/>
</dbReference>